<evidence type="ECO:0000313" key="6">
    <source>
        <dbReference type="EMBL" id="SDX24562.1"/>
    </source>
</evidence>
<comment type="subcellular location">
    <subcellularLocation>
        <location evidence="1">Cytoplasm</location>
    </subcellularLocation>
</comment>
<feature type="domain" description="UspA" evidence="5">
    <location>
        <begin position="150"/>
        <end position="312"/>
    </location>
</feature>
<protein>
    <submittedName>
        <fullName evidence="6">Nucleotide-binding universal stress protein, UspA family</fullName>
    </submittedName>
</protein>
<dbReference type="AlphaFoldDB" id="A0A1H3A475"/>
<dbReference type="EMBL" id="FNNZ01000018">
    <property type="protein sequence ID" value="SDX24562.1"/>
    <property type="molecule type" value="Genomic_DNA"/>
</dbReference>
<dbReference type="Gene3D" id="3.40.50.12370">
    <property type="match status" value="1"/>
</dbReference>
<dbReference type="Pfam" id="PF00582">
    <property type="entry name" value="Usp"/>
    <property type="match status" value="2"/>
</dbReference>
<sequence>MKRFRNILFVADPEKVCRSALERAVMLAENNQAELTVVDVIPRISAGFRLRDGGATVEDLQAAAAEQHLCRLDALIKPYAPRLHIRVKVLTGTPYLEIIREVLRSKHDLVIRPPEDAGWFGRLFGSDDMNLLRQCPCPVWAIKCKGSRSFHRILAAVDVDDSLRPEETRHAMNLRILEIAGTLALSEFADLHVVHVWDAIGEILLRGTVVSTPETEVAVYVDQVRERHASYLAALLQEVTGILGADALDYLKPKTHLVRGEARKKIPALARKLGADLVVMGTVGRGGIPGLLMGNTAETILQQVDCSVLAIKPPGFVTSVVPEG</sequence>
<dbReference type="RefSeq" id="WP_093035085.1">
    <property type="nucleotide sequence ID" value="NZ_FNNZ01000018.1"/>
</dbReference>
<dbReference type="SUPFAM" id="SSF52402">
    <property type="entry name" value="Adenine nucleotide alpha hydrolases-like"/>
    <property type="match status" value="2"/>
</dbReference>
<proteinExistence type="inferred from homology"/>
<keyword evidence="7" id="KW-1185">Reference proteome</keyword>
<name>A0A1H3A475_THIRO</name>
<dbReference type="STRING" id="1058.SAMN05421783_11857"/>
<accession>A0A1H3A475</accession>
<evidence type="ECO:0000256" key="1">
    <source>
        <dbReference type="ARBA" id="ARBA00004496"/>
    </source>
</evidence>
<keyword evidence="3" id="KW-0963">Cytoplasm</keyword>
<evidence type="ECO:0000259" key="5">
    <source>
        <dbReference type="Pfam" id="PF00582"/>
    </source>
</evidence>
<dbReference type="Proteomes" id="UP000198816">
    <property type="component" value="Unassembled WGS sequence"/>
</dbReference>
<dbReference type="PANTHER" id="PTHR47892">
    <property type="entry name" value="UNIVERSAL STRESS PROTEIN E"/>
    <property type="match status" value="1"/>
</dbReference>
<comment type="similarity">
    <text evidence="2">Belongs to the universal stress protein A family.</text>
</comment>
<gene>
    <name evidence="6" type="ORF">SAMN05421783_11857</name>
</gene>
<comment type="function">
    <text evidence="4">Required for resistance to DNA-damaging agents.</text>
</comment>
<dbReference type="GO" id="GO:0005737">
    <property type="term" value="C:cytoplasm"/>
    <property type="evidence" value="ECO:0007669"/>
    <property type="project" value="UniProtKB-SubCell"/>
</dbReference>
<dbReference type="PANTHER" id="PTHR47892:SF1">
    <property type="entry name" value="UNIVERSAL STRESS PROTEIN E"/>
    <property type="match status" value="1"/>
</dbReference>
<dbReference type="InterPro" id="IPR006016">
    <property type="entry name" value="UspA"/>
</dbReference>
<organism evidence="6 7">
    <name type="scientific">Thiocapsa roseopersicina</name>
    <dbReference type="NCBI Taxonomy" id="1058"/>
    <lineage>
        <taxon>Bacteria</taxon>
        <taxon>Pseudomonadati</taxon>
        <taxon>Pseudomonadota</taxon>
        <taxon>Gammaproteobacteria</taxon>
        <taxon>Chromatiales</taxon>
        <taxon>Chromatiaceae</taxon>
        <taxon>Thiocapsa</taxon>
    </lineage>
</organism>
<evidence type="ECO:0000313" key="7">
    <source>
        <dbReference type="Proteomes" id="UP000198816"/>
    </source>
</evidence>
<evidence type="ECO:0000256" key="3">
    <source>
        <dbReference type="ARBA" id="ARBA00022490"/>
    </source>
</evidence>
<evidence type="ECO:0000256" key="4">
    <source>
        <dbReference type="ARBA" id="ARBA00037131"/>
    </source>
</evidence>
<dbReference type="OrthoDB" id="239260at2"/>
<reference evidence="7" key="1">
    <citation type="submission" date="2016-10" db="EMBL/GenBank/DDBJ databases">
        <authorList>
            <person name="Varghese N."/>
            <person name="Submissions S."/>
        </authorList>
    </citation>
    <scope>NUCLEOTIDE SEQUENCE [LARGE SCALE GENOMIC DNA]</scope>
    <source>
        <strain evidence="7">DSM 217</strain>
    </source>
</reference>
<evidence type="ECO:0000256" key="2">
    <source>
        <dbReference type="ARBA" id="ARBA00008791"/>
    </source>
</evidence>
<feature type="domain" description="UspA" evidence="5">
    <location>
        <begin position="4"/>
        <end position="143"/>
    </location>
</feature>